<dbReference type="PANTHER" id="PTHR42953:SF3">
    <property type="entry name" value="HIGH-AFFINITY ZINC UPTAKE SYSTEM PROTEIN ZNUA"/>
    <property type="match status" value="1"/>
</dbReference>
<dbReference type="InterPro" id="IPR006127">
    <property type="entry name" value="ZnuA-like"/>
</dbReference>
<name>A0A5B8FSW8_9RHOB</name>
<dbReference type="AlphaFoldDB" id="A0A5B8FSW8"/>
<feature type="signal peptide" evidence="7">
    <location>
        <begin position="1"/>
        <end position="21"/>
    </location>
</feature>
<evidence type="ECO:0000313" key="8">
    <source>
        <dbReference type="EMBL" id="QDL91465.1"/>
    </source>
</evidence>
<evidence type="ECO:0000256" key="2">
    <source>
        <dbReference type="ARBA" id="ARBA00015915"/>
    </source>
</evidence>
<dbReference type="Gene3D" id="3.40.50.1980">
    <property type="entry name" value="Nitrogenase molybdenum iron protein domain"/>
    <property type="match status" value="2"/>
</dbReference>
<dbReference type="InterPro" id="IPR050492">
    <property type="entry name" value="Bact_metal-bind_prot9"/>
</dbReference>
<accession>A0A5B8FSW8</accession>
<feature type="region of interest" description="Disordered" evidence="6">
    <location>
        <begin position="117"/>
        <end position="157"/>
    </location>
</feature>
<proteinExistence type="inferred from homology"/>
<keyword evidence="5" id="KW-0406">Ion transport</keyword>
<gene>
    <name evidence="8" type="ORF">FDP22_06505</name>
</gene>
<dbReference type="Proteomes" id="UP000305888">
    <property type="component" value="Chromosome"/>
</dbReference>
<dbReference type="EMBL" id="CP040818">
    <property type="protein sequence ID" value="QDL91465.1"/>
    <property type="molecule type" value="Genomic_DNA"/>
</dbReference>
<dbReference type="OrthoDB" id="7346865at2"/>
<evidence type="ECO:0000313" key="9">
    <source>
        <dbReference type="Proteomes" id="UP000305888"/>
    </source>
</evidence>
<evidence type="ECO:0000256" key="7">
    <source>
        <dbReference type="SAM" id="SignalP"/>
    </source>
</evidence>
<evidence type="ECO:0000256" key="1">
    <source>
        <dbReference type="ARBA" id="ARBA00011028"/>
    </source>
</evidence>
<evidence type="ECO:0000256" key="4">
    <source>
        <dbReference type="ARBA" id="ARBA00022729"/>
    </source>
</evidence>
<keyword evidence="5" id="KW-0864">Zinc transport</keyword>
<feature type="chain" id="PRO_5023056853" description="High-affinity zinc uptake system protein ZnuA" evidence="7">
    <location>
        <begin position="22"/>
        <end position="323"/>
    </location>
</feature>
<keyword evidence="4 7" id="KW-0732">Signal</keyword>
<protein>
    <recommendedName>
        <fullName evidence="2">High-affinity zinc uptake system protein ZnuA</fullName>
    </recommendedName>
</protein>
<dbReference type="RefSeq" id="WP_138577729.1">
    <property type="nucleotide sequence ID" value="NZ_CP040818.1"/>
</dbReference>
<dbReference type="PANTHER" id="PTHR42953">
    <property type="entry name" value="HIGH-AFFINITY ZINC UPTAKE SYSTEM PROTEIN ZNUA-RELATED"/>
    <property type="match status" value="1"/>
</dbReference>
<evidence type="ECO:0000256" key="6">
    <source>
        <dbReference type="SAM" id="MobiDB-lite"/>
    </source>
</evidence>
<dbReference type="FunFam" id="3.40.50.1980:FF:000028">
    <property type="entry name" value="High-affinity zinc uptake system protein znuA"/>
    <property type="match status" value="1"/>
</dbReference>
<feature type="compositionally biased region" description="Basic and acidic residues" evidence="6">
    <location>
        <begin position="122"/>
        <end position="157"/>
    </location>
</feature>
<dbReference type="KEGG" id="ppru:FDP22_06505"/>
<keyword evidence="5" id="KW-0862">Zinc</keyword>
<dbReference type="GO" id="GO:0006829">
    <property type="term" value="P:zinc ion transport"/>
    <property type="evidence" value="ECO:0007669"/>
    <property type="project" value="UniProtKB-KW"/>
</dbReference>
<evidence type="ECO:0000256" key="5">
    <source>
        <dbReference type="ARBA" id="ARBA00022906"/>
    </source>
</evidence>
<keyword evidence="9" id="KW-1185">Reference proteome</keyword>
<organism evidence="8 9">
    <name type="scientific">Paroceanicella profunda</name>
    <dbReference type="NCBI Taxonomy" id="2579971"/>
    <lineage>
        <taxon>Bacteria</taxon>
        <taxon>Pseudomonadati</taxon>
        <taxon>Pseudomonadota</taxon>
        <taxon>Alphaproteobacteria</taxon>
        <taxon>Rhodobacterales</taxon>
        <taxon>Paracoccaceae</taxon>
        <taxon>Paroceanicella</taxon>
    </lineage>
</organism>
<dbReference type="GO" id="GO:0046872">
    <property type="term" value="F:metal ion binding"/>
    <property type="evidence" value="ECO:0007669"/>
    <property type="project" value="InterPro"/>
</dbReference>
<dbReference type="SUPFAM" id="SSF53807">
    <property type="entry name" value="Helical backbone' metal receptor"/>
    <property type="match status" value="1"/>
</dbReference>
<comment type="similarity">
    <text evidence="1">Belongs to the bacterial solute-binding protein 9 family.</text>
</comment>
<reference evidence="8 9" key="1">
    <citation type="submission" date="2019-06" db="EMBL/GenBank/DDBJ databases">
        <title>Genome sequence of Rhodobacteraceae bacterium D4M1.</title>
        <authorList>
            <person name="Cao J."/>
        </authorList>
    </citation>
    <scope>NUCLEOTIDE SEQUENCE [LARGE SCALE GENOMIC DNA]</scope>
    <source>
        <strain evidence="8 9">D4M1</strain>
    </source>
</reference>
<evidence type="ECO:0000256" key="3">
    <source>
        <dbReference type="ARBA" id="ARBA00022448"/>
    </source>
</evidence>
<keyword evidence="3" id="KW-0813">Transport</keyword>
<dbReference type="Pfam" id="PF01297">
    <property type="entry name" value="ZnuA"/>
    <property type="match status" value="1"/>
</dbReference>
<sequence length="323" mass="34361">MRKLFPGTLLTSMLLAGAAAAEPPSVATDIPPVQSLVARVMQGVGTPDLIIRPGASPHDYALRPSEAAALQRADIVFWIGEDLTPWLEGPISELAAGAESVQLLETPGTTELTFRGGATFEPHSHSGEEAHGDDHDAHSEERGHDEHDHHGHHDPHAWLDPENARVWLDVIAGRLSALDPEHAATYAANATAGRAELESLSQDINAQLAGLRDRPFIVFHDAYQYFENRFGLAAAGAITLGDATAPGAARIAEIRDKVAALGVTCAFSEPQFNPGLLRTVFQGETTKTGVLDPLGSDIPTGPGLYPQLLRHLANGLSDCLTDD</sequence>